<dbReference type="AlphaFoldDB" id="A0AAV3IZZ8"/>
<dbReference type="RefSeq" id="WP_016179904.1">
    <property type="nucleotide sequence ID" value="NZ_KE136363.1"/>
</dbReference>
<dbReference type="GO" id="GO:0009236">
    <property type="term" value="P:cobalamin biosynthetic process"/>
    <property type="evidence" value="ECO:0007669"/>
    <property type="project" value="UniProtKB-KW"/>
</dbReference>
<evidence type="ECO:0000256" key="2">
    <source>
        <dbReference type="ARBA" id="ARBA00022573"/>
    </source>
</evidence>
<dbReference type="PANTHER" id="PTHR36925">
    <property type="entry name" value="COBALT-PRECORRIN-6A REDUCTASE"/>
    <property type="match status" value="1"/>
</dbReference>
<reference evidence="4 6" key="1">
    <citation type="submission" date="2013-03" db="EMBL/GenBank/DDBJ databases">
        <title>The Genome Sequence of Enterococcus avium ATCC_14025 (Illumina only assembly).</title>
        <authorList>
            <consortium name="The Broad Institute Genomics Platform"/>
            <consortium name="The Broad Institute Genome Sequencing Center for Infectious Disease"/>
            <person name="Earl A."/>
            <person name="Russ C."/>
            <person name="Gilmore M."/>
            <person name="Surin D."/>
            <person name="Walker B."/>
            <person name="Young S."/>
            <person name="Zeng Q."/>
            <person name="Gargeya S."/>
            <person name="Fitzgerald M."/>
            <person name="Haas B."/>
            <person name="Abouelleil A."/>
            <person name="Allen A.W."/>
            <person name="Alvarado L."/>
            <person name="Arachchi H.M."/>
            <person name="Berlin A.M."/>
            <person name="Chapman S.B."/>
            <person name="Gainer-Dewar J."/>
            <person name="Goldberg J."/>
            <person name="Griggs A."/>
            <person name="Gujja S."/>
            <person name="Hansen M."/>
            <person name="Howarth C."/>
            <person name="Imamovic A."/>
            <person name="Ireland A."/>
            <person name="Larimer J."/>
            <person name="McCowan C."/>
            <person name="Murphy C."/>
            <person name="Pearson M."/>
            <person name="Poon T.W."/>
            <person name="Priest M."/>
            <person name="Roberts A."/>
            <person name="Saif S."/>
            <person name="Shea T."/>
            <person name="Sisk P."/>
            <person name="Sykes S."/>
            <person name="Wortman J."/>
            <person name="Nusbaum C."/>
            <person name="Birren B."/>
        </authorList>
    </citation>
    <scope>NUCLEOTIDE SEQUENCE [LARGE SCALE GENOMIC DNA]</scope>
    <source>
        <strain evidence="4 6">ATCC 14025</strain>
    </source>
</reference>
<sequence length="256" mass="28592">MILLLGGTSDSLKIAQELNKANLAFYLSVVSDYGENLATAVTSNVVKGRLSTREMIEFMKKHQITQLIDATHPYAIEVSKNAMTACTQLGTNYLRFERPSLITDEMITVQSIKAACEQALNYSGKIYLTTGSKTLADFLEYLPKKRIVARVLPTVEVLKVVEKLEISTGNVEALKGPFSKELNRELLIHNQAGVMITKESGHAGGFFEKTEACRELNIPCIVIQREQLDYPEKFSSIEGLIETSKENQLLTKKEER</sequence>
<evidence type="ECO:0000256" key="1">
    <source>
        <dbReference type="ARBA" id="ARBA00004953"/>
    </source>
</evidence>
<evidence type="ECO:0000313" key="4">
    <source>
        <dbReference type="EMBL" id="EOT46132.1"/>
    </source>
</evidence>
<gene>
    <name evidence="5" type="ORF">I570_04177</name>
    <name evidence="4" type="ORF">OMU_01988</name>
</gene>
<dbReference type="InterPro" id="IPR003723">
    <property type="entry name" value="Precorrin-6x_reduct"/>
</dbReference>
<comment type="caution">
    <text evidence="5">The sequence shown here is derived from an EMBL/GenBank/DDBJ whole genome shotgun (WGS) entry which is preliminary data.</text>
</comment>
<dbReference type="Proteomes" id="UP000014104">
    <property type="component" value="Unassembled WGS sequence"/>
</dbReference>
<dbReference type="Proteomes" id="UP000014107">
    <property type="component" value="Unassembled WGS sequence"/>
</dbReference>
<keyword evidence="3" id="KW-0560">Oxidoreductase</keyword>
<dbReference type="EMBL" id="AHYV01000016">
    <property type="protein sequence ID" value="EOT46132.1"/>
    <property type="molecule type" value="Genomic_DNA"/>
</dbReference>
<evidence type="ECO:0000313" key="6">
    <source>
        <dbReference type="Proteomes" id="UP000014104"/>
    </source>
</evidence>
<proteinExistence type="predicted"/>
<keyword evidence="2" id="KW-0169">Cobalamin biosynthesis</keyword>
<dbReference type="NCBIfam" id="TIGR00715">
    <property type="entry name" value="precor6x_red"/>
    <property type="match status" value="1"/>
</dbReference>
<evidence type="ECO:0000313" key="5">
    <source>
        <dbReference type="EMBL" id="EOU17027.1"/>
    </source>
</evidence>
<evidence type="ECO:0000313" key="7">
    <source>
        <dbReference type="Proteomes" id="UP000014107"/>
    </source>
</evidence>
<comment type="pathway">
    <text evidence="1">Cofactor biosynthesis; adenosylcobalamin biosynthesis.</text>
</comment>
<dbReference type="Pfam" id="PF02571">
    <property type="entry name" value="CbiJ"/>
    <property type="match status" value="1"/>
</dbReference>
<keyword evidence="6" id="KW-1185">Reference proteome</keyword>
<organism evidence="5 7">
    <name type="scientific">Enterococcus avium ATCC 14025</name>
    <dbReference type="NCBI Taxonomy" id="1140002"/>
    <lineage>
        <taxon>Bacteria</taxon>
        <taxon>Bacillati</taxon>
        <taxon>Bacillota</taxon>
        <taxon>Bacilli</taxon>
        <taxon>Lactobacillales</taxon>
        <taxon>Enterococcaceae</taxon>
        <taxon>Enterococcus</taxon>
    </lineage>
</organism>
<accession>A0AAV3IZZ8</accession>
<name>A0AAV3IZZ8_ENTAV</name>
<protein>
    <submittedName>
        <fullName evidence="5">Precorrin-6x reductase</fullName>
    </submittedName>
</protein>
<dbReference type="EMBL" id="ASWL01000008">
    <property type="protein sequence ID" value="EOU17027.1"/>
    <property type="molecule type" value="Genomic_DNA"/>
</dbReference>
<evidence type="ECO:0000256" key="3">
    <source>
        <dbReference type="ARBA" id="ARBA00023002"/>
    </source>
</evidence>
<dbReference type="PROSITE" id="PS51014">
    <property type="entry name" value="COBK_CBIJ"/>
    <property type="match status" value="1"/>
</dbReference>
<dbReference type="GO" id="GO:0016994">
    <property type="term" value="F:precorrin-6A reductase activity"/>
    <property type="evidence" value="ECO:0007669"/>
    <property type="project" value="InterPro"/>
</dbReference>
<dbReference type="PANTHER" id="PTHR36925:SF1">
    <property type="entry name" value="COBALT-PRECORRIN-6A REDUCTASE"/>
    <property type="match status" value="1"/>
</dbReference>
<reference evidence="5 7" key="2">
    <citation type="submission" date="2013-03" db="EMBL/GenBank/DDBJ databases">
        <title>The Genome Sequence of Enterococcus avium ATCC_14025 (PacBio/Illumina hybrid assembly).</title>
        <authorList>
            <consortium name="The Broad Institute Genomics Platform"/>
            <consortium name="The Broad Institute Genome Sequencing Center for Infectious Disease"/>
            <person name="Earl A."/>
            <person name="Russ C."/>
            <person name="Gilmore M."/>
            <person name="Surin D."/>
            <person name="Walker B."/>
            <person name="Young S."/>
            <person name="Zeng Q."/>
            <person name="Gargeya S."/>
            <person name="Fitzgerald M."/>
            <person name="Haas B."/>
            <person name="Abouelleil A."/>
            <person name="Allen A.W."/>
            <person name="Alvarado L."/>
            <person name="Arachchi H.M."/>
            <person name="Berlin A.M."/>
            <person name="Chapman S.B."/>
            <person name="Gainer-Dewar J."/>
            <person name="Goldberg J."/>
            <person name="Griggs A."/>
            <person name="Gujja S."/>
            <person name="Hansen M."/>
            <person name="Howarth C."/>
            <person name="Imamovic A."/>
            <person name="Ireland A."/>
            <person name="Larimer J."/>
            <person name="McCowan C."/>
            <person name="Murphy C."/>
            <person name="Pearson M."/>
            <person name="Poon T.W."/>
            <person name="Priest M."/>
            <person name="Roberts A."/>
            <person name="Saif S."/>
            <person name="Shea T."/>
            <person name="Sisk P."/>
            <person name="Sykes S."/>
            <person name="Wortman J."/>
            <person name="Nusbaum C."/>
            <person name="Birren B."/>
        </authorList>
    </citation>
    <scope>NUCLEOTIDE SEQUENCE [LARGE SCALE GENOMIC DNA]</scope>
    <source>
        <strain evidence="5 7">ATCC 14025</strain>
    </source>
</reference>